<organism evidence="1 2">
    <name type="scientific">Orenia metallireducens</name>
    <dbReference type="NCBI Taxonomy" id="1413210"/>
    <lineage>
        <taxon>Bacteria</taxon>
        <taxon>Bacillati</taxon>
        <taxon>Bacillota</taxon>
        <taxon>Clostridia</taxon>
        <taxon>Halanaerobiales</taxon>
        <taxon>Halobacteroidaceae</taxon>
        <taxon>Orenia</taxon>
    </lineage>
</organism>
<name>A0A1C0A5M8_9FIRM</name>
<gene>
    <name evidence="1" type="ORF">U472_13975</name>
</gene>
<evidence type="ECO:0000313" key="1">
    <source>
        <dbReference type="EMBL" id="OCL25452.1"/>
    </source>
</evidence>
<dbReference type="AlphaFoldDB" id="A0A1C0A5M8"/>
<reference evidence="2" key="1">
    <citation type="submission" date="2016-07" db="EMBL/GenBank/DDBJ databases">
        <authorList>
            <person name="Florea S."/>
            <person name="Webb J.S."/>
            <person name="Jaromczyk J."/>
            <person name="Schardl C.L."/>
        </authorList>
    </citation>
    <scope>NUCLEOTIDE SEQUENCE [LARGE SCALE GENOMIC DNA]</scope>
    <source>
        <strain evidence="2">Z6</strain>
    </source>
</reference>
<dbReference type="OrthoDB" id="9760715at2"/>
<dbReference type="RefSeq" id="WP_068719364.1">
    <property type="nucleotide sequence ID" value="NZ_LWDV01000010.1"/>
</dbReference>
<reference evidence="1 2" key="2">
    <citation type="submission" date="2016-08" db="EMBL/GenBank/DDBJ databases">
        <title>Orenia metallireducens sp. nov. strain Z6, a Novel Metal-reducing Firmicute from the Deep Subsurface.</title>
        <authorList>
            <person name="Maxim B.I."/>
            <person name="Kenneth K."/>
            <person name="Flynn T.M."/>
            <person name="Oloughlin E.J."/>
            <person name="Locke R.A."/>
            <person name="Weber J.R."/>
            <person name="Egan S.M."/>
            <person name="Mackie R.I."/>
            <person name="Cann I.K."/>
        </authorList>
    </citation>
    <scope>NUCLEOTIDE SEQUENCE [LARGE SCALE GENOMIC DNA]</scope>
    <source>
        <strain evidence="1 2">Z6</strain>
    </source>
</reference>
<accession>A0A1C0A5M8</accession>
<proteinExistence type="predicted"/>
<protein>
    <submittedName>
        <fullName evidence="1">Uncharacterized protein</fullName>
    </submittedName>
</protein>
<keyword evidence="2" id="KW-1185">Reference proteome</keyword>
<dbReference type="EMBL" id="LWDV01000010">
    <property type="protein sequence ID" value="OCL25452.1"/>
    <property type="molecule type" value="Genomic_DNA"/>
</dbReference>
<evidence type="ECO:0000313" key="2">
    <source>
        <dbReference type="Proteomes" id="UP000093514"/>
    </source>
</evidence>
<sequence>MSRSSLEEKLRGLNKEELYDLIQGMRLKILESDELILEWLKENEVDCKSSVDDDLLMTYWCKAEEIISEFNEYGGGLRYEEDKAYDYLI</sequence>
<dbReference type="Proteomes" id="UP000093514">
    <property type="component" value="Unassembled WGS sequence"/>
</dbReference>
<comment type="caution">
    <text evidence="1">The sequence shown here is derived from an EMBL/GenBank/DDBJ whole genome shotgun (WGS) entry which is preliminary data.</text>
</comment>